<keyword evidence="5" id="KW-0229">DNA integration</keyword>
<dbReference type="NCBIfam" id="NF001399">
    <property type="entry name" value="PRK00283.1"/>
    <property type="match status" value="1"/>
</dbReference>
<dbReference type="PROSITE" id="PS51898">
    <property type="entry name" value="TYR_RECOMBINASE"/>
    <property type="match status" value="1"/>
</dbReference>
<dbReference type="GO" id="GO:0015074">
    <property type="term" value="P:DNA integration"/>
    <property type="evidence" value="ECO:0007669"/>
    <property type="project" value="UniProtKB-KW"/>
</dbReference>
<dbReference type="GO" id="GO:0005737">
    <property type="term" value="C:cytoplasm"/>
    <property type="evidence" value="ECO:0007669"/>
    <property type="project" value="UniProtKB-SubCell"/>
</dbReference>
<name>A0A6J6B4X3_9ZZZZ</name>
<dbReference type="PANTHER" id="PTHR30349">
    <property type="entry name" value="PHAGE INTEGRASE-RELATED"/>
    <property type="match status" value="1"/>
</dbReference>
<keyword evidence="4" id="KW-0159">Chromosome partition</keyword>
<dbReference type="GO" id="GO:0051301">
    <property type="term" value="P:cell division"/>
    <property type="evidence" value="ECO:0007669"/>
    <property type="project" value="UniProtKB-KW"/>
</dbReference>
<dbReference type="PANTHER" id="PTHR30349:SF77">
    <property type="entry name" value="TYROSINE RECOMBINASE XERC"/>
    <property type="match status" value="1"/>
</dbReference>
<keyword evidence="3" id="KW-0132">Cell division</keyword>
<evidence type="ECO:0000256" key="3">
    <source>
        <dbReference type="ARBA" id="ARBA00022618"/>
    </source>
</evidence>
<accession>A0A6J6B4X3</accession>
<dbReference type="PROSITE" id="PS51900">
    <property type="entry name" value="CB"/>
    <property type="match status" value="1"/>
</dbReference>
<dbReference type="CDD" id="cd00798">
    <property type="entry name" value="INT_XerDC_C"/>
    <property type="match status" value="1"/>
</dbReference>
<dbReference type="HAMAP" id="MF_01808">
    <property type="entry name" value="Recomb_XerC_XerD"/>
    <property type="match status" value="1"/>
</dbReference>
<dbReference type="EMBL" id="CAEZSO010000001">
    <property type="protein sequence ID" value="CAB4534021.1"/>
    <property type="molecule type" value="Genomic_DNA"/>
</dbReference>
<proteinExistence type="inferred from homology"/>
<dbReference type="GO" id="GO:0003677">
    <property type="term" value="F:DNA binding"/>
    <property type="evidence" value="ECO:0007669"/>
    <property type="project" value="UniProtKB-KW"/>
</dbReference>
<keyword evidence="8" id="KW-0131">Cell cycle</keyword>
<protein>
    <submittedName>
        <fullName evidence="11">Unannotated protein</fullName>
    </submittedName>
</protein>
<evidence type="ECO:0000256" key="8">
    <source>
        <dbReference type="ARBA" id="ARBA00023306"/>
    </source>
</evidence>
<comment type="subcellular location">
    <subcellularLocation>
        <location evidence="1">Cytoplasm</location>
    </subcellularLocation>
</comment>
<dbReference type="Pfam" id="PF00589">
    <property type="entry name" value="Phage_integrase"/>
    <property type="match status" value="1"/>
</dbReference>
<evidence type="ECO:0000256" key="1">
    <source>
        <dbReference type="ARBA" id="ARBA00004496"/>
    </source>
</evidence>
<dbReference type="InterPro" id="IPR013762">
    <property type="entry name" value="Integrase-like_cat_sf"/>
</dbReference>
<reference evidence="11" key="1">
    <citation type="submission" date="2020-05" db="EMBL/GenBank/DDBJ databases">
        <authorList>
            <person name="Chiriac C."/>
            <person name="Salcher M."/>
            <person name="Ghai R."/>
            <person name="Kavagutti S V."/>
        </authorList>
    </citation>
    <scope>NUCLEOTIDE SEQUENCE</scope>
</reference>
<dbReference type="InterPro" id="IPR010998">
    <property type="entry name" value="Integrase_recombinase_N"/>
</dbReference>
<dbReference type="SUPFAM" id="SSF47823">
    <property type="entry name" value="lambda integrase-like, N-terminal domain"/>
    <property type="match status" value="1"/>
</dbReference>
<evidence type="ECO:0000256" key="7">
    <source>
        <dbReference type="ARBA" id="ARBA00023172"/>
    </source>
</evidence>
<dbReference type="GO" id="GO:0007059">
    <property type="term" value="P:chromosome segregation"/>
    <property type="evidence" value="ECO:0007669"/>
    <property type="project" value="UniProtKB-KW"/>
</dbReference>
<dbReference type="InterPro" id="IPR050090">
    <property type="entry name" value="Tyrosine_recombinase_XerCD"/>
</dbReference>
<dbReference type="Gene3D" id="1.10.150.130">
    <property type="match status" value="1"/>
</dbReference>
<sequence>MTSPVNDSGDAQIAAPLQEVLDAFVVHLRDERGLSDHTVRAYANDVQSLLVHAQRLGVTSVDQLSLSTLRSWLARQQSVGRARTTLARHAAAARAFTAWIQRTGLIAEDPGSRLASPKSHRTLPEVVRADDMVVVLDAAADVADEGAPVALRNVAIMELLYATGIRVSELTALDLADLNWDRSTVRVFGKGKKERTVPMGKPAQRALEAWISSGRAALIRAGTPSDAVFLGTRGGRLGARAARDVVHQCLAAAPGAPDVGPHGLRHSAATHLLEGGADLRSVQELLGHASLATTQIYTHVSVERLRATYEQAHPRA</sequence>
<dbReference type="InterPro" id="IPR023009">
    <property type="entry name" value="Tyrosine_recombinase_XerC/XerD"/>
</dbReference>
<evidence type="ECO:0000259" key="10">
    <source>
        <dbReference type="PROSITE" id="PS51900"/>
    </source>
</evidence>
<evidence type="ECO:0000256" key="5">
    <source>
        <dbReference type="ARBA" id="ARBA00022908"/>
    </source>
</evidence>
<evidence type="ECO:0000256" key="6">
    <source>
        <dbReference type="ARBA" id="ARBA00023125"/>
    </source>
</evidence>
<evidence type="ECO:0000256" key="2">
    <source>
        <dbReference type="ARBA" id="ARBA00022490"/>
    </source>
</evidence>
<dbReference type="Gene3D" id="1.10.443.10">
    <property type="entry name" value="Intergrase catalytic core"/>
    <property type="match status" value="1"/>
</dbReference>
<dbReference type="InterPro" id="IPR002104">
    <property type="entry name" value="Integrase_catalytic"/>
</dbReference>
<dbReference type="SUPFAM" id="SSF56349">
    <property type="entry name" value="DNA breaking-rejoining enzymes"/>
    <property type="match status" value="1"/>
</dbReference>
<gene>
    <name evidence="11" type="ORF">UFOPK1446_00006</name>
</gene>
<keyword evidence="7" id="KW-0233">DNA recombination</keyword>
<dbReference type="GO" id="GO:0006310">
    <property type="term" value="P:DNA recombination"/>
    <property type="evidence" value="ECO:0007669"/>
    <property type="project" value="UniProtKB-KW"/>
</dbReference>
<evidence type="ECO:0000259" key="9">
    <source>
        <dbReference type="PROSITE" id="PS51898"/>
    </source>
</evidence>
<feature type="domain" description="Tyr recombinase" evidence="9">
    <location>
        <begin position="122"/>
        <end position="310"/>
    </location>
</feature>
<evidence type="ECO:0000313" key="11">
    <source>
        <dbReference type="EMBL" id="CAB4534021.1"/>
    </source>
</evidence>
<organism evidence="11">
    <name type="scientific">freshwater metagenome</name>
    <dbReference type="NCBI Taxonomy" id="449393"/>
    <lineage>
        <taxon>unclassified sequences</taxon>
        <taxon>metagenomes</taxon>
        <taxon>ecological metagenomes</taxon>
    </lineage>
</organism>
<evidence type="ECO:0000256" key="4">
    <source>
        <dbReference type="ARBA" id="ARBA00022829"/>
    </source>
</evidence>
<dbReference type="InterPro" id="IPR004107">
    <property type="entry name" value="Integrase_SAM-like_N"/>
</dbReference>
<dbReference type="InterPro" id="IPR044068">
    <property type="entry name" value="CB"/>
</dbReference>
<keyword evidence="6" id="KW-0238">DNA-binding</keyword>
<dbReference type="AlphaFoldDB" id="A0A6J6B4X3"/>
<dbReference type="Pfam" id="PF02899">
    <property type="entry name" value="Phage_int_SAM_1"/>
    <property type="match status" value="1"/>
</dbReference>
<dbReference type="InterPro" id="IPR011010">
    <property type="entry name" value="DNA_brk_join_enz"/>
</dbReference>
<keyword evidence="2" id="KW-0963">Cytoplasm</keyword>
<feature type="domain" description="Core-binding (CB)" evidence="10">
    <location>
        <begin position="15"/>
        <end position="101"/>
    </location>
</feature>